<sequence length="241" mass="26003">MRVLWITGFLDSPDPDVEPFWLAVTGTRLSERRGGGTFATLLPADGDACLRVQVIGSPYPGSHVDLHVADVPAAAGEAEALGARVVFAEPGLVVLRSPAGVPFCLVRWDGEALRPRPVRWPGGQSSIVDQLCLDVPAADYDDEYEFWAGLTGWERAKSDLPEFAFLQGDPALPLRLLVQRIGSGPVGVHLDFACDGVDAEVARHVELGATVVRRVPGDWTTLRDPAGREYCVTARAPRGRE</sequence>
<proteinExistence type="predicted"/>
<keyword evidence="3" id="KW-1185">Reference proteome</keyword>
<accession>A0A919TG45</accession>
<dbReference type="AlphaFoldDB" id="A0A919TG45"/>
<feature type="domain" description="Glyoxalase-like" evidence="1">
    <location>
        <begin position="130"/>
        <end position="233"/>
    </location>
</feature>
<name>A0A919TG45_9ACTN</name>
<dbReference type="SUPFAM" id="SSF54593">
    <property type="entry name" value="Glyoxalase/Bleomycin resistance protein/Dihydroxybiphenyl dioxygenase"/>
    <property type="match status" value="2"/>
</dbReference>
<dbReference type="RefSeq" id="WP_213010666.1">
    <property type="nucleotide sequence ID" value="NZ_BOQN01000087.1"/>
</dbReference>
<dbReference type="InterPro" id="IPR041581">
    <property type="entry name" value="Glyoxalase_6"/>
</dbReference>
<comment type="caution">
    <text evidence="2">The sequence shown here is derived from an EMBL/GenBank/DDBJ whole genome shotgun (WGS) entry which is preliminary data.</text>
</comment>
<evidence type="ECO:0000259" key="1">
    <source>
        <dbReference type="Pfam" id="PF18029"/>
    </source>
</evidence>
<dbReference type="Pfam" id="PF18029">
    <property type="entry name" value="Glyoxalase_6"/>
    <property type="match status" value="2"/>
</dbReference>
<protein>
    <recommendedName>
        <fullName evidence="1">Glyoxalase-like domain-containing protein</fullName>
    </recommendedName>
</protein>
<dbReference type="Gene3D" id="3.10.180.10">
    <property type="entry name" value="2,3-Dihydroxybiphenyl 1,2-Dioxygenase, domain 1"/>
    <property type="match status" value="2"/>
</dbReference>
<evidence type="ECO:0000313" key="2">
    <source>
        <dbReference type="EMBL" id="GIM94920.1"/>
    </source>
</evidence>
<evidence type="ECO:0000313" key="3">
    <source>
        <dbReference type="Proteomes" id="UP000677082"/>
    </source>
</evidence>
<gene>
    <name evidence="2" type="ORF">Ato02nite_067130</name>
</gene>
<reference evidence="2 3" key="1">
    <citation type="submission" date="2021-03" db="EMBL/GenBank/DDBJ databases">
        <title>Whole genome shotgun sequence of Actinoplanes toevensis NBRC 105298.</title>
        <authorList>
            <person name="Komaki H."/>
            <person name="Tamura T."/>
        </authorList>
    </citation>
    <scope>NUCLEOTIDE SEQUENCE [LARGE SCALE GENOMIC DNA]</scope>
    <source>
        <strain evidence="2 3">NBRC 105298</strain>
    </source>
</reference>
<dbReference type="PANTHER" id="PTHR35908:SF1">
    <property type="entry name" value="CONSERVED PROTEIN"/>
    <property type="match status" value="1"/>
</dbReference>
<feature type="domain" description="Glyoxalase-like" evidence="1">
    <location>
        <begin position="10"/>
        <end position="106"/>
    </location>
</feature>
<dbReference type="PANTHER" id="PTHR35908">
    <property type="entry name" value="HYPOTHETICAL FUSION PROTEIN"/>
    <property type="match status" value="1"/>
</dbReference>
<organism evidence="2 3">
    <name type="scientific">Paractinoplanes toevensis</name>
    <dbReference type="NCBI Taxonomy" id="571911"/>
    <lineage>
        <taxon>Bacteria</taxon>
        <taxon>Bacillati</taxon>
        <taxon>Actinomycetota</taxon>
        <taxon>Actinomycetes</taxon>
        <taxon>Micromonosporales</taxon>
        <taxon>Micromonosporaceae</taxon>
        <taxon>Paractinoplanes</taxon>
    </lineage>
</organism>
<dbReference type="InterPro" id="IPR029068">
    <property type="entry name" value="Glyas_Bleomycin-R_OHBP_Dase"/>
</dbReference>
<dbReference type="EMBL" id="BOQN01000087">
    <property type="protein sequence ID" value="GIM94920.1"/>
    <property type="molecule type" value="Genomic_DNA"/>
</dbReference>
<dbReference type="Proteomes" id="UP000677082">
    <property type="component" value="Unassembled WGS sequence"/>
</dbReference>